<protein>
    <submittedName>
        <fullName evidence="1">GNAT family N-acetyltransferase</fullName>
    </submittedName>
</protein>
<dbReference type="PANTHER" id="PTHR43415">
    <property type="entry name" value="SPERMIDINE N(1)-ACETYLTRANSFERASE"/>
    <property type="match status" value="1"/>
</dbReference>
<gene>
    <name evidence="1" type="ORF">QQ91_011340</name>
</gene>
<reference evidence="1" key="3">
    <citation type="submission" date="2020-02" db="EMBL/GenBank/DDBJ databases">
        <authorList>
            <person name="Sarangi A.N."/>
            <person name="Ghosh S."/>
            <person name="Mukherjee M."/>
            <person name="Tripathy S."/>
        </authorList>
    </citation>
    <scope>NUCLEOTIDE SEQUENCE</scope>
    <source>
        <strain evidence="1">BDU141951</strain>
    </source>
</reference>
<dbReference type="PANTHER" id="PTHR43415:SF3">
    <property type="entry name" value="GNAT-FAMILY ACETYLTRANSFERASE"/>
    <property type="match status" value="1"/>
</dbReference>
<name>A0A0C1V675_9CYAN</name>
<dbReference type="PROSITE" id="PS51186">
    <property type="entry name" value="GNAT"/>
    <property type="match status" value="1"/>
</dbReference>
<dbReference type="SUPFAM" id="SSF55729">
    <property type="entry name" value="Acyl-CoA N-acyltransferases (Nat)"/>
    <property type="match status" value="1"/>
</dbReference>
<dbReference type="GO" id="GO:0016747">
    <property type="term" value="F:acyltransferase activity, transferring groups other than amino-acyl groups"/>
    <property type="evidence" value="ECO:0007669"/>
    <property type="project" value="InterPro"/>
</dbReference>
<dbReference type="EMBL" id="JTHE02000003">
    <property type="protein sequence ID" value="NEV67711.1"/>
    <property type="molecule type" value="Genomic_DNA"/>
</dbReference>
<organism evidence="1">
    <name type="scientific">Lyngbya confervoides BDU141951</name>
    <dbReference type="NCBI Taxonomy" id="1574623"/>
    <lineage>
        <taxon>Bacteria</taxon>
        <taxon>Bacillati</taxon>
        <taxon>Cyanobacteriota</taxon>
        <taxon>Cyanophyceae</taxon>
        <taxon>Oscillatoriophycideae</taxon>
        <taxon>Oscillatoriales</taxon>
        <taxon>Microcoleaceae</taxon>
        <taxon>Lyngbya</taxon>
    </lineage>
</organism>
<sequence length="166" mass="19001">MNSPTAQLRPTTPDDLDFVLPAEAAAHAAGYVRLWTRDRHLQTLADANEGHWIIEDATTRDRVGYVILLGLQDPDQCLLLKRIVITQTGQGYGREVLMQVLDKAFNEFAAHRVWLDVMEENHRARSLYRSLGFVEEGRLRESVKLGEQFASMWLMSMLRSEFLARS</sequence>
<dbReference type="InterPro" id="IPR000182">
    <property type="entry name" value="GNAT_dom"/>
</dbReference>
<comment type="caution">
    <text evidence="1">The sequence shown here is derived from an EMBL/GenBank/DDBJ whole genome shotgun (WGS) entry which is preliminary data.</text>
</comment>
<evidence type="ECO:0000313" key="1">
    <source>
        <dbReference type="EMBL" id="NEV67711.1"/>
    </source>
</evidence>
<dbReference type="InterPro" id="IPR016181">
    <property type="entry name" value="Acyl_CoA_acyltransferase"/>
</dbReference>
<reference evidence="1" key="1">
    <citation type="submission" date="2014-11" db="EMBL/GenBank/DDBJ databases">
        <authorList>
            <person name="Malar M.C."/>
            <person name="Sen D."/>
            <person name="Tripathy S."/>
        </authorList>
    </citation>
    <scope>NUCLEOTIDE SEQUENCE</scope>
    <source>
        <strain evidence="1">BDU141951</strain>
    </source>
</reference>
<reference evidence="1" key="2">
    <citation type="journal article" date="2015" name="Genome Announc.">
        <title>Draft Genome Sequence of Filamentous Marine Cyanobacterium Lyngbya confervoides Strain BDU141951.</title>
        <authorList>
            <person name="Chandrababunaidu M.M."/>
            <person name="Sen D."/>
            <person name="Tripathy S."/>
        </authorList>
    </citation>
    <scope>NUCLEOTIDE SEQUENCE</scope>
    <source>
        <strain evidence="1">BDU141951</strain>
    </source>
</reference>
<dbReference type="Gene3D" id="3.40.630.30">
    <property type="match status" value="1"/>
</dbReference>
<dbReference type="Pfam" id="PF13302">
    <property type="entry name" value="Acetyltransf_3"/>
    <property type="match status" value="1"/>
</dbReference>
<accession>A0A0C1V675</accession>
<dbReference type="AlphaFoldDB" id="A0A0C1V675"/>
<proteinExistence type="predicted"/>